<keyword evidence="2" id="KW-0067">ATP-binding</keyword>
<dbReference type="InterPro" id="IPR025944">
    <property type="entry name" value="Sigma_54_int_dom_CS"/>
</dbReference>
<dbReference type="Gene3D" id="3.40.50.2300">
    <property type="match status" value="1"/>
</dbReference>
<dbReference type="SMART" id="SM00448">
    <property type="entry name" value="REC"/>
    <property type="match status" value="1"/>
</dbReference>
<dbReference type="PROSITE" id="PS00676">
    <property type="entry name" value="SIGMA54_INTERACT_2"/>
    <property type="match status" value="1"/>
</dbReference>
<dbReference type="InterPro" id="IPR001789">
    <property type="entry name" value="Sig_transdc_resp-reg_receiver"/>
</dbReference>
<dbReference type="EMBL" id="BAFN01000001">
    <property type="protein sequence ID" value="GAN32172.1"/>
    <property type="molecule type" value="Genomic_DNA"/>
</dbReference>
<dbReference type="InterPro" id="IPR002197">
    <property type="entry name" value="HTH_Fis"/>
</dbReference>
<name>A0ABQ0JTX6_9BACT</name>
<dbReference type="PROSITE" id="PS50045">
    <property type="entry name" value="SIGMA54_INTERACT_4"/>
    <property type="match status" value="1"/>
</dbReference>
<keyword evidence="4" id="KW-0238">DNA-binding</keyword>
<dbReference type="Gene3D" id="3.40.50.300">
    <property type="entry name" value="P-loop containing nucleotide triphosphate hydrolases"/>
    <property type="match status" value="1"/>
</dbReference>
<evidence type="ECO:0000256" key="2">
    <source>
        <dbReference type="ARBA" id="ARBA00022840"/>
    </source>
</evidence>
<dbReference type="SMART" id="SM00382">
    <property type="entry name" value="AAA"/>
    <property type="match status" value="1"/>
</dbReference>
<dbReference type="Pfam" id="PF00158">
    <property type="entry name" value="Sigma54_activat"/>
    <property type="match status" value="1"/>
</dbReference>
<dbReference type="Pfam" id="PF25601">
    <property type="entry name" value="AAA_lid_14"/>
    <property type="match status" value="1"/>
</dbReference>
<dbReference type="InterPro" id="IPR025662">
    <property type="entry name" value="Sigma_54_int_dom_ATP-bd_1"/>
</dbReference>
<dbReference type="Pfam" id="PF00072">
    <property type="entry name" value="Response_reg"/>
    <property type="match status" value="1"/>
</dbReference>
<comment type="caution">
    <text evidence="9">The sequence shown here is derived from an EMBL/GenBank/DDBJ whole genome shotgun (WGS) entry which is preliminary data.</text>
</comment>
<protein>
    <submittedName>
        <fullName evidence="9">Response regulator containing CheY-like receiver, AAA-type ATPase and DNA-binding domains</fullName>
    </submittedName>
</protein>
<organism evidence="9 10">
    <name type="scientific">Candidatus Brocadia sinica JPN1</name>
    <dbReference type="NCBI Taxonomy" id="1197129"/>
    <lineage>
        <taxon>Bacteria</taxon>
        <taxon>Pseudomonadati</taxon>
        <taxon>Planctomycetota</taxon>
        <taxon>Candidatus Brocadiia</taxon>
        <taxon>Candidatus Brocadiales</taxon>
        <taxon>Candidatus Brocadiaceae</taxon>
        <taxon>Candidatus Brocadia</taxon>
    </lineage>
</organism>
<dbReference type="SUPFAM" id="SSF52540">
    <property type="entry name" value="P-loop containing nucleoside triphosphate hydrolases"/>
    <property type="match status" value="1"/>
</dbReference>
<dbReference type="CDD" id="cd00009">
    <property type="entry name" value="AAA"/>
    <property type="match status" value="1"/>
</dbReference>
<dbReference type="Pfam" id="PF02954">
    <property type="entry name" value="HTH_8"/>
    <property type="match status" value="1"/>
</dbReference>
<accession>A0ABQ0JTX6</accession>
<dbReference type="SUPFAM" id="SSF52172">
    <property type="entry name" value="CheY-like"/>
    <property type="match status" value="1"/>
</dbReference>
<dbReference type="InterPro" id="IPR027417">
    <property type="entry name" value="P-loop_NTPase"/>
</dbReference>
<gene>
    <name evidence="9" type="ORF">BROSI_A0684</name>
</gene>
<reference evidence="10" key="1">
    <citation type="journal article" date="2015" name="Genome Announc.">
        <title>Draft Genome Sequence of an Anaerobic Ammonium-Oxidizing Bacterium, "Candidatus Brocadia sinica".</title>
        <authorList>
            <person name="Oshiki M."/>
            <person name="Shinyako-Hata K."/>
            <person name="Satoh H."/>
            <person name="Okabe S."/>
        </authorList>
    </citation>
    <scope>NUCLEOTIDE SEQUENCE [LARGE SCALE GENOMIC DNA]</scope>
    <source>
        <strain evidence="10">JPN1</strain>
    </source>
</reference>
<dbReference type="SUPFAM" id="SSF46689">
    <property type="entry name" value="Homeodomain-like"/>
    <property type="match status" value="1"/>
</dbReference>
<evidence type="ECO:0000256" key="6">
    <source>
        <dbReference type="PROSITE-ProRule" id="PRU00169"/>
    </source>
</evidence>
<dbReference type="PANTHER" id="PTHR32071">
    <property type="entry name" value="TRANSCRIPTIONAL REGULATORY PROTEIN"/>
    <property type="match status" value="1"/>
</dbReference>
<dbReference type="Gene3D" id="1.10.10.60">
    <property type="entry name" value="Homeodomain-like"/>
    <property type="match status" value="1"/>
</dbReference>
<dbReference type="PRINTS" id="PR01590">
    <property type="entry name" value="HTHFIS"/>
</dbReference>
<proteinExistence type="predicted"/>
<keyword evidence="10" id="KW-1185">Reference proteome</keyword>
<evidence type="ECO:0000259" key="8">
    <source>
        <dbReference type="PROSITE" id="PS50110"/>
    </source>
</evidence>
<dbReference type="InterPro" id="IPR009057">
    <property type="entry name" value="Homeodomain-like_sf"/>
</dbReference>
<dbReference type="PROSITE" id="PS00688">
    <property type="entry name" value="SIGMA54_INTERACT_3"/>
    <property type="match status" value="1"/>
</dbReference>
<dbReference type="InterPro" id="IPR058031">
    <property type="entry name" value="AAA_lid_NorR"/>
</dbReference>
<evidence type="ECO:0000313" key="10">
    <source>
        <dbReference type="Proteomes" id="UP000032309"/>
    </source>
</evidence>
<dbReference type="InterPro" id="IPR025943">
    <property type="entry name" value="Sigma_54_int_dom_ATP-bd_2"/>
</dbReference>
<dbReference type="PROSITE" id="PS00675">
    <property type="entry name" value="SIGMA54_INTERACT_1"/>
    <property type="match status" value="1"/>
</dbReference>
<keyword evidence="1" id="KW-0547">Nucleotide-binding</keyword>
<evidence type="ECO:0000256" key="3">
    <source>
        <dbReference type="ARBA" id="ARBA00023015"/>
    </source>
</evidence>
<dbReference type="InterPro" id="IPR011006">
    <property type="entry name" value="CheY-like_superfamily"/>
</dbReference>
<evidence type="ECO:0000256" key="5">
    <source>
        <dbReference type="ARBA" id="ARBA00023163"/>
    </source>
</evidence>
<dbReference type="Gene3D" id="1.10.8.60">
    <property type="match status" value="1"/>
</dbReference>
<dbReference type="InterPro" id="IPR003593">
    <property type="entry name" value="AAA+_ATPase"/>
</dbReference>
<keyword evidence="6" id="KW-0597">Phosphoprotein</keyword>
<dbReference type="InterPro" id="IPR002078">
    <property type="entry name" value="Sigma_54_int"/>
</dbReference>
<dbReference type="Proteomes" id="UP000032309">
    <property type="component" value="Unassembled WGS sequence"/>
</dbReference>
<evidence type="ECO:0000256" key="4">
    <source>
        <dbReference type="ARBA" id="ARBA00023125"/>
    </source>
</evidence>
<evidence type="ECO:0000259" key="7">
    <source>
        <dbReference type="PROSITE" id="PS50045"/>
    </source>
</evidence>
<dbReference type="PROSITE" id="PS50110">
    <property type="entry name" value="RESPONSE_REGULATORY"/>
    <property type="match status" value="1"/>
</dbReference>
<keyword evidence="3" id="KW-0805">Transcription regulation</keyword>
<evidence type="ECO:0000256" key="1">
    <source>
        <dbReference type="ARBA" id="ARBA00022741"/>
    </source>
</evidence>
<feature type="domain" description="Response regulatory" evidence="8">
    <location>
        <begin position="24"/>
        <end position="138"/>
    </location>
</feature>
<dbReference type="RefSeq" id="WP_230400632.1">
    <property type="nucleotide sequence ID" value="NZ_BAFN01000001.1"/>
</dbReference>
<feature type="modified residue" description="4-aspartylphosphate" evidence="6">
    <location>
        <position position="73"/>
    </location>
</feature>
<evidence type="ECO:0000313" key="9">
    <source>
        <dbReference type="EMBL" id="GAN32172.1"/>
    </source>
</evidence>
<keyword evidence="5" id="KW-0804">Transcription</keyword>
<sequence length="516" mass="58071">MSVNYYNFSKINMNMNNTSEHKINVLIIDDEVDVGYMISHILNQAGYTTYTATDGNKGITIFNEKCPDAVILDLRMPCMNGMDVLRQIKHVNDSVPVIIITAYGEIQSAVEAIKFGAYDFLKKPFANDELVLAVKRAVEEKAMRNEIQKLKTQLGVTMPLIEQMGSSAEIARLNAQIECVAPTNFTVVIYGETGSGKELVARGIHNRSSRKDKSFVVVDCGSIPETLIESELFGYEKGTFTGADQKKIGQFEMASGGTLFLDEIGNLPRSMQGKLLRVLQERRIRRLGSSKEIEVDVRVVVAGNERLETLVNAGHFRMDLYQRLNEFCIEIPPLRQRKEDIIYLSQRFLDITNGELKKNIQEIAKDALEKLLTYDWPGNVRELKNVIKRAVLLASDIIETKHLLINELEHKKKPGYMMEQTTSIVHGATRHTISLDFDINNGKDISLHNSVSRCIESAEIIMITDALKHTNGNKSRAAKILKIDNKTLHYKIKKYGITVQPMIEVAHPIPSVSCID</sequence>
<feature type="domain" description="Sigma-54 factor interaction" evidence="7">
    <location>
        <begin position="163"/>
        <end position="392"/>
    </location>
</feature>